<accession>J9GHU7</accession>
<proteinExistence type="predicted"/>
<dbReference type="EMBL" id="AMCI01003995">
    <property type="protein sequence ID" value="EJW99024.1"/>
    <property type="molecule type" value="Genomic_DNA"/>
</dbReference>
<evidence type="ECO:0000313" key="2">
    <source>
        <dbReference type="EMBL" id="EJW99024.1"/>
    </source>
</evidence>
<comment type="caution">
    <text evidence="2">The sequence shown here is derived from an EMBL/GenBank/DDBJ whole genome shotgun (WGS) entry which is preliminary data.</text>
</comment>
<evidence type="ECO:0000259" key="1">
    <source>
        <dbReference type="PROSITE" id="PS51379"/>
    </source>
</evidence>
<gene>
    <name evidence="2" type="ORF">EVA_12863</name>
</gene>
<dbReference type="PANTHER" id="PTHR43122:SF1">
    <property type="entry name" value="IRON-SULFUR-BINDING PROTEIN"/>
    <property type="match status" value="1"/>
</dbReference>
<sequence>MKITDVYGVSFSPTHTSQQVGEAIVQGIEAENTFTLDLTHVTDISKEIPATALTVFTVPVYGGHVAPLALQRMNQIRAEKGAPAVVVVVYGNRAYEKALEQLEEFVSERGFKVIAGGTFVGEHSYSSDRYPIATGRPNVDDLAYARVFGEKVRNKVETAIDSEHLYAVDVRKIVRPHQSMFSLLRFLYHIIKWRKTGQPMPRAPKTDENLCTHCGKCVSLCPNQAIVKGEEQHTDVDRCIRCCACVKGCPQKARTFDTPFAPLLSRCFKREKENRILV</sequence>
<feature type="domain" description="4Fe-4S ferredoxin-type" evidence="1">
    <location>
        <begin position="235"/>
        <end position="259"/>
    </location>
</feature>
<dbReference type="PROSITE" id="PS51379">
    <property type="entry name" value="4FE4S_FER_2"/>
    <property type="match status" value="2"/>
</dbReference>
<organism evidence="2">
    <name type="scientific">gut metagenome</name>
    <dbReference type="NCBI Taxonomy" id="749906"/>
    <lineage>
        <taxon>unclassified sequences</taxon>
        <taxon>metagenomes</taxon>
        <taxon>organismal metagenomes</taxon>
    </lineage>
</organism>
<reference evidence="2" key="1">
    <citation type="journal article" date="2012" name="PLoS ONE">
        <title>Gene sets for utilization of primary and secondary nutrition supplies in the distal gut of endangered iberian lynx.</title>
        <authorList>
            <person name="Alcaide M."/>
            <person name="Messina E."/>
            <person name="Richter M."/>
            <person name="Bargiela R."/>
            <person name="Peplies J."/>
            <person name="Huws S.A."/>
            <person name="Newbold C.J."/>
            <person name="Golyshin P.N."/>
            <person name="Simon M.A."/>
            <person name="Lopez G."/>
            <person name="Yakimov M.M."/>
            <person name="Ferrer M."/>
        </authorList>
    </citation>
    <scope>NUCLEOTIDE SEQUENCE</scope>
</reference>
<dbReference type="Pfam" id="PF13237">
    <property type="entry name" value="Fer4_10"/>
    <property type="match status" value="1"/>
</dbReference>
<feature type="domain" description="4Fe-4S ferredoxin-type" evidence="1">
    <location>
        <begin position="202"/>
        <end position="231"/>
    </location>
</feature>
<name>J9GHU7_9ZZZZ</name>
<dbReference type="Gene3D" id="3.40.50.360">
    <property type="match status" value="1"/>
</dbReference>
<dbReference type="SUPFAM" id="SSF54862">
    <property type="entry name" value="4Fe-4S ferredoxins"/>
    <property type="match status" value="1"/>
</dbReference>
<dbReference type="SUPFAM" id="SSF52218">
    <property type="entry name" value="Flavoproteins"/>
    <property type="match status" value="1"/>
</dbReference>
<dbReference type="Gene3D" id="3.30.70.20">
    <property type="match status" value="1"/>
</dbReference>
<dbReference type="PROSITE" id="PS00198">
    <property type="entry name" value="4FE4S_FER_1"/>
    <property type="match status" value="1"/>
</dbReference>
<protein>
    <submittedName>
        <fullName evidence="2">4Fe-4S ferredoxin iron-sulfur binding domain-containing protein</fullName>
    </submittedName>
</protein>
<dbReference type="PANTHER" id="PTHR43122">
    <property type="entry name" value="FERREDOXIN SUBUNIT OF PYRUVATE:FLAVODOXIN OXIDOREDUCTASE-RELATED"/>
    <property type="match status" value="1"/>
</dbReference>
<dbReference type="AlphaFoldDB" id="J9GHU7"/>
<dbReference type="InterPro" id="IPR017900">
    <property type="entry name" value="4Fe4S_Fe_S_CS"/>
</dbReference>
<dbReference type="InterPro" id="IPR017896">
    <property type="entry name" value="4Fe4S_Fe-S-bd"/>
</dbReference>
<dbReference type="InterPro" id="IPR029039">
    <property type="entry name" value="Flavoprotein-like_sf"/>
</dbReference>